<evidence type="ECO:0000256" key="11">
    <source>
        <dbReference type="ARBA" id="ARBA00048017"/>
    </source>
</evidence>
<dbReference type="GO" id="GO:0008270">
    <property type="term" value="F:zinc ion binding"/>
    <property type="evidence" value="ECO:0007669"/>
    <property type="project" value="UniProtKB-KW"/>
</dbReference>
<dbReference type="GO" id="GO:0000123">
    <property type="term" value="C:histone acetyltransferase complex"/>
    <property type="evidence" value="ECO:0007669"/>
    <property type="project" value="TreeGrafter"/>
</dbReference>
<name>A0A914PAA3_9BILA</name>
<evidence type="ECO:0000259" key="13">
    <source>
        <dbReference type="PROSITE" id="PS50134"/>
    </source>
</evidence>
<evidence type="ECO:0000313" key="14">
    <source>
        <dbReference type="Proteomes" id="UP000887578"/>
    </source>
</evidence>
<dbReference type="GO" id="GO:0045944">
    <property type="term" value="P:positive regulation of transcription by RNA polymerase II"/>
    <property type="evidence" value="ECO:0007669"/>
    <property type="project" value="TreeGrafter"/>
</dbReference>
<evidence type="ECO:0000256" key="8">
    <source>
        <dbReference type="ARBA" id="ARBA00023015"/>
    </source>
</evidence>
<feature type="domain" description="TAZ-type" evidence="13">
    <location>
        <begin position="28"/>
        <end position="110"/>
    </location>
</feature>
<evidence type="ECO:0000256" key="1">
    <source>
        <dbReference type="ARBA" id="ARBA00004123"/>
    </source>
</evidence>
<keyword evidence="14" id="KW-1185">Reference proteome</keyword>
<dbReference type="SMART" id="SM00551">
    <property type="entry name" value="ZnF_TAZ"/>
    <property type="match status" value="1"/>
</dbReference>
<keyword evidence="10" id="KW-0539">Nucleus</keyword>
<dbReference type="Proteomes" id="UP000887578">
    <property type="component" value="Unplaced"/>
</dbReference>
<keyword evidence="4 12" id="KW-0479">Metal-binding</keyword>
<dbReference type="Pfam" id="PF02135">
    <property type="entry name" value="zf-TAZ"/>
    <property type="match status" value="1"/>
</dbReference>
<accession>A0A914PAA3</accession>
<evidence type="ECO:0000256" key="3">
    <source>
        <dbReference type="ARBA" id="ARBA00022679"/>
    </source>
</evidence>
<keyword evidence="5 12" id="KW-0863">Zinc-finger</keyword>
<dbReference type="InterPro" id="IPR013178">
    <property type="entry name" value="Histone_AcTrfase_Rtt109/CBP"/>
</dbReference>
<dbReference type="AlphaFoldDB" id="A0A914PAA3"/>
<evidence type="ECO:0000256" key="5">
    <source>
        <dbReference type="ARBA" id="ARBA00022771"/>
    </source>
</evidence>
<reference evidence="15" key="1">
    <citation type="submission" date="2022-11" db="UniProtKB">
        <authorList>
            <consortium name="WormBaseParasite"/>
        </authorList>
    </citation>
    <scope>IDENTIFICATION</scope>
</reference>
<protein>
    <recommendedName>
        <fullName evidence="2">histone acetyltransferase</fullName>
        <ecNumber evidence="2">2.3.1.48</ecNumber>
    </recommendedName>
</protein>
<evidence type="ECO:0000256" key="2">
    <source>
        <dbReference type="ARBA" id="ARBA00013184"/>
    </source>
</evidence>
<organism evidence="14 15">
    <name type="scientific">Panagrolaimus davidi</name>
    <dbReference type="NCBI Taxonomy" id="227884"/>
    <lineage>
        <taxon>Eukaryota</taxon>
        <taxon>Metazoa</taxon>
        <taxon>Ecdysozoa</taxon>
        <taxon>Nematoda</taxon>
        <taxon>Chromadorea</taxon>
        <taxon>Rhabditida</taxon>
        <taxon>Tylenchina</taxon>
        <taxon>Panagrolaimomorpha</taxon>
        <taxon>Panagrolaimoidea</taxon>
        <taxon>Panagrolaimidae</taxon>
        <taxon>Panagrolaimus</taxon>
    </lineage>
</organism>
<dbReference type="Gene3D" id="1.20.1020.10">
    <property type="entry name" value="TAZ domain"/>
    <property type="match status" value="1"/>
</dbReference>
<dbReference type="InterPro" id="IPR000197">
    <property type="entry name" value="Znf_TAZ"/>
</dbReference>
<dbReference type="GO" id="GO:0003713">
    <property type="term" value="F:transcription coactivator activity"/>
    <property type="evidence" value="ECO:0007669"/>
    <property type="project" value="TreeGrafter"/>
</dbReference>
<sequence length="140" mass="16286">MASNSYDKNVGEENIASNIAENTIDIVYKKRQESIQKIIEKLIHAVNCKNESCTTFATCNRLKQILSHLQICKNRKENKCSVCKQMIALCCFHAKQCKAEICQIPFCRQIKLKLAEKDQEKFVQEFEKFQLEDVEEFISM</sequence>
<dbReference type="GO" id="GO:0004402">
    <property type="term" value="F:histone acetyltransferase activity"/>
    <property type="evidence" value="ECO:0007669"/>
    <property type="project" value="InterPro"/>
</dbReference>
<evidence type="ECO:0000256" key="9">
    <source>
        <dbReference type="ARBA" id="ARBA00023163"/>
    </source>
</evidence>
<dbReference type="GO" id="GO:0005667">
    <property type="term" value="C:transcription regulator complex"/>
    <property type="evidence" value="ECO:0007669"/>
    <property type="project" value="TreeGrafter"/>
</dbReference>
<dbReference type="PANTHER" id="PTHR13808">
    <property type="entry name" value="CBP/P300-RELATED"/>
    <property type="match status" value="1"/>
</dbReference>
<proteinExistence type="predicted"/>
<keyword evidence="8" id="KW-0805">Transcription regulation</keyword>
<evidence type="ECO:0000256" key="10">
    <source>
        <dbReference type="ARBA" id="ARBA00023242"/>
    </source>
</evidence>
<dbReference type="GO" id="GO:0031490">
    <property type="term" value="F:chromatin DNA binding"/>
    <property type="evidence" value="ECO:0007669"/>
    <property type="project" value="TreeGrafter"/>
</dbReference>
<evidence type="ECO:0000256" key="7">
    <source>
        <dbReference type="ARBA" id="ARBA00022853"/>
    </source>
</evidence>
<comment type="catalytic activity">
    <reaction evidence="11">
        <text>L-lysyl-[protein] + acetyl-CoA = N(6)-acetyl-L-lysyl-[protein] + CoA + H(+)</text>
        <dbReference type="Rhea" id="RHEA:45948"/>
        <dbReference type="Rhea" id="RHEA-COMP:9752"/>
        <dbReference type="Rhea" id="RHEA-COMP:10731"/>
        <dbReference type="ChEBI" id="CHEBI:15378"/>
        <dbReference type="ChEBI" id="CHEBI:29969"/>
        <dbReference type="ChEBI" id="CHEBI:57287"/>
        <dbReference type="ChEBI" id="CHEBI:57288"/>
        <dbReference type="ChEBI" id="CHEBI:61930"/>
        <dbReference type="EC" id="2.3.1.48"/>
    </reaction>
</comment>
<dbReference type="SUPFAM" id="SSF57933">
    <property type="entry name" value="TAZ domain"/>
    <property type="match status" value="1"/>
</dbReference>
<dbReference type="EC" id="2.3.1.48" evidence="2"/>
<keyword evidence="7" id="KW-0156">Chromatin regulator</keyword>
<comment type="subcellular location">
    <subcellularLocation>
        <location evidence="1">Nucleus</location>
    </subcellularLocation>
</comment>
<evidence type="ECO:0000256" key="4">
    <source>
        <dbReference type="ARBA" id="ARBA00022723"/>
    </source>
</evidence>
<evidence type="ECO:0000256" key="6">
    <source>
        <dbReference type="ARBA" id="ARBA00022833"/>
    </source>
</evidence>
<keyword evidence="9" id="KW-0804">Transcription</keyword>
<evidence type="ECO:0000313" key="15">
    <source>
        <dbReference type="WBParaSite" id="PDA_v2.g12217.t1"/>
    </source>
</evidence>
<dbReference type="WBParaSite" id="PDA_v2.g12217.t1">
    <property type="protein sequence ID" value="PDA_v2.g12217.t1"/>
    <property type="gene ID" value="PDA_v2.g12217"/>
</dbReference>
<dbReference type="PANTHER" id="PTHR13808:SF1">
    <property type="entry name" value="HISTONE ACETYLTRANSFERASE"/>
    <property type="match status" value="1"/>
</dbReference>
<feature type="zinc finger region" description="TAZ-type" evidence="12">
    <location>
        <begin position="28"/>
        <end position="110"/>
    </location>
</feature>
<evidence type="ECO:0000256" key="12">
    <source>
        <dbReference type="PROSITE-ProRule" id="PRU00203"/>
    </source>
</evidence>
<keyword evidence="6 12" id="KW-0862">Zinc</keyword>
<dbReference type="InterPro" id="IPR035898">
    <property type="entry name" value="TAZ_dom_sf"/>
</dbReference>
<dbReference type="PROSITE" id="PS50134">
    <property type="entry name" value="ZF_TAZ"/>
    <property type="match status" value="1"/>
</dbReference>
<keyword evidence="3" id="KW-0808">Transferase</keyword>
<dbReference type="GO" id="GO:0005634">
    <property type="term" value="C:nucleus"/>
    <property type="evidence" value="ECO:0007669"/>
    <property type="project" value="UniProtKB-SubCell"/>
</dbReference>